<feature type="domain" description="MrpA C-terminal/MbhD" evidence="10">
    <location>
        <begin position="15"/>
        <end position="79"/>
    </location>
</feature>
<organism evidence="11 12">
    <name type="scientific">Thioalkalivibrio halophilus</name>
    <dbReference type="NCBI Taxonomy" id="252474"/>
    <lineage>
        <taxon>Bacteria</taxon>
        <taxon>Pseudomonadati</taxon>
        <taxon>Pseudomonadota</taxon>
        <taxon>Gammaproteobacteria</taxon>
        <taxon>Chromatiales</taxon>
        <taxon>Ectothiorhodospiraceae</taxon>
        <taxon>Thioalkalivibrio</taxon>
    </lineage>
</organism>
<evidence type="ECO:0000256" key="2">
    <source>
        <dbReference type="ARBA" id="ARBA00009425"/>
    </source>
</evidence>
<proteinExistence type="inferred from homology"/>
<dbReference type="EMBL" id="MUZR01000013">
    <property type="protein sequence ID" value="OOC10652.1"/>
    <property type="molecule type" value="Genomic_DNA"/>
</dbReference>
<comment type="similarity">
    <text evidence="2">Belongs to the CPA3 antiporters (TC 2.A.63) subunit B family.</text>
</comment>
<evidence type="ECO:0000313" key="11">
    <source>
        <dbReference type="EMBL" id="OOC10652.1"/>
    </source>
</evidence>
<feature type="transmembrane region" description="Helical" evidence="8">
    <location>
        <begin position="250"/>
        <end position="267"/>
    </location>
</feature>
<keyword evidence="3" id="KW-1003">Cell membrane</keyword>
<feature type="region of interest" description="Disordered" evidence="7">
    <location>
        <begin position="83"/>
        <end position="119"/>
    </location>
</feature>
<evidence type="ECO:0000313" key="12">
    <source>
        <dbReference type="Proteomes" id="UP000189177"/>
    </source>
</evidence>
<feature type="transmembrane region" description="Helical" evidence="8">
    <location>
        <begin position="312"/>
        <end position="337"/>
    </location>
</feature>
<gene>
    <name evidence="11" type="ORF">B1A74_05100</name>
</gene>
<dbReference type="Proteomes" id="UP000189177">
    <property type="component" value="Unassembled WGS sequence"/>
</dbReference>
<keyword evidence="4 8" id="KW-0812">Transmembrane</keyword>
<feature type="transmembrane region" description="Helical" evidence="8">
    <location>
        <begin position="133"/>
        <end position="151"/>
    </location>
</feature>
<evidence type="ECO:0000256" key="1">
    <source>
        <dbReference type="ARBA" id="ARBA00004651"/>
    </source>
</evidence>
<keyword evidence="12" id="KW-1185">Reference proteome</keyword>
<sequence>MNAALLAFDVVLLAGLLGVAWRCLASTDLFRAVVLFITFGLLLAIAWVRLEAPDIALAEAAIGAGITGALLLVTLERLKHIMNPHRGDAGPSPPPDPVASDTGNADAEARDARDPGAGNVALSCAPTPARGRWSAVAVSGGLALLLMATLATQDHGPGLQPAVAAHMDVSGVDHGITAVLLNFRAWDTLLELAMVLLAGLGAWSLGRHDALPARPAPGPVLPGAVRLLLPVAIVTGVYLLWAGSHAPGGAFQAGAVLGAAGILMSLARPHSLPDPDPRLLRIGVTAGALLFLALGLWGLFAGPALLTWPRNLAYPLILIIETGATLSIALTLVALFVGGRSPREDA</sequence>
<feature type="domain" description="Na+/H+ antiporter MnhB subunit-related protein" evidence="9">
    <location>
        <begin position="224"/>
        <end position="339"/>
    </location>
</feature>
<dbReference type="RefSeq" id="WP_018945572.1">
    <property type="nucleotide sequence ID" value="NZ_MUZR01000013.1"/>
</dbReference>
<dbReference type="InterPro" id="IPR050622">
    <property type="entry name" value="CPA3_antiporter_subunitB"/>
</dbReference>
<protein>
    <submittedName>
        <fullName evidence="11">Sodium:proton antiporter</fullName>
    </submittedName>
</protein>
<dbReference type="Pfam" id="PF13244">
    <property type="entry name" value="MbhD"/>
    <property type="match status" value="1"/>
</dbReference>
<dbReference type="AlphaFoldDB" id="A0A1V2ZZW8"/>
<accession>A0A1V2ZZW8</accession>
<evidence type="ECO:0000256" key="8">
    <source>
        <dbReference type="SAM" id="Phobius"/>
    </source>
</evidence>
<keyword evidence="5 8" id="KW-1133">Transmembrane helix</keyword>
<dbReference type="STRING" id="252474.B1A74_05100"/>
<evidence type="ECO:0000256" key="6">
    <source>
        <dbReference type="ARBA" id="ARBA00023136"/>
    </source>
</evidence>
<evidence type="ECO:0000259" key="10">
    <source>
        <dbReference type="Pfam" id="PF13244"/>
    </source>
</evidence>
<feature type="transmembrane region" description="Helical" evidence="8">
    <location>
        <begin position="227"/>
        <end position="244"/>
    </location>
</feature>
<dbReference type="Pfam" id="PF04039">
    <property type="entry name" value="MnhB"/>
    <property type="match status" value="1"/>
</dbReference>
<evidence type="ECO:0000256" key="4">
    <source>
        <dbReference type="ARBA" id="ARBA00022692"/>
    </source>
</evidence>
<dbReference type="PANTHER" id="PTHR33932:SF4">
    <property type="entry name" value="NA(+)_H(+) ANTIPORTER SUBUNIT B"/>
    <property type="match status" value="1"/>
</dbReference>
<feature type="transmembrane region" description="Helical" evidence="8">
    <location>
        <begin position="32"/>
        <end position="50"/>
    </location>
</feature>
<dbReference type="PANTHER" id="PTHR33932">
    <property type="entry name" value="NA(+)/H(+) ANTIPORTER SUBUNIT B"/>
    <property type="match status" value="1"/>
</dbReference>
<feature type="transmembrane region" description="Helical" evidence="8">
    <location>
        <begin position="56"/>
        <end position="75"/>
    </location>
</feature>
<feature type="transmembrane region" description="Helical" evidence="8">
    <location>
        <begin position="189"/>
        <end position="206"/>
    </location>
</feature>
<dbReference type="OrthoDB" id="4962908at2"/>
<feature type="transmembrane region" description="Helical" evidence="8">
    <location>
        <begin position="6"/>
        <end position="25"/>
    </location>
</feature>
<evidence type="ECO:0000256" key="5">
    <source>
        <dbReference type="ARBA" id="ARBA00022989"/>
    </source>
</evidence>
<keyword evidence="6 8" id="KW-0472">Membrane</keyword>
<evidence type="ECO:0000256" key="3">
    <source>
        <dbReference type="ARBA" id="ARBA00022475"/>
    </source>
</evidence>
<dbReference type="InterPro" id="IPR007182">
    <property type="entry name" value="MnhB"/>
</dbReference>
<evidence type="ECO:0000256" key="7">
    <source>
        <dbReference type="SAM" id="MobiDB-lite"/>
    </source>
</evidence>
<reference evidence="11 12" key="1">
    <citation type="submission" date="2017-02" db="EMBL/GenBank/DDBJ databases">
        <title>Genomic diversity within the haloalkaliphilic genus Thioalkalivibrio.</title>
        <authorList>
            <person name="Ahn A.-C."/>
            <person name="Meier-Kolthoff J."/>
            <person name="Overmars L."/>
            <person name="Richter M."/>
            <person name="Woyke T."/>
            <person name="Sorokin D.Y."/>
            <person name="Muyzer G."/>
        </authorList>
    </citation>
    <scope>NUCLEOTIDE SEQUENCE [LARGE SCALE GENOMIC DNA]</scope>
    <source>
        <strain evidence="11 12">HL17</strain>
    </source>
</reference>
<comment type="caution">
    <text evidence="11">The sequence shown here is derived from an EMBL/GenBank/DDBJ whole genome shotgun (WGS) entry which is preliminary data.</text>
</comment>
<dbReference type="InterPro" id="IPR025383">
    <property type="entry name" value="MrpA_C/MbhD"/>
</dbReference>
<dbReference type="GO" id="GO:0005886">
    <property type="term" value="C:plasma membrane"/>
    <property type="evidence" value="ECO:0007669"/>
    <property type="project" value="UniProtKB-SubCell"/>
</dbReference>
<comment type="subcellular location">
    <subcellularLocation>
        <location evidence="1">Cell membrane</location>
        <topology evidence="1">Multi-pass membrane protein</topology>
    </subcellularLocation>
</comment>
<evidence type="ECO:0000259" key="9">
    <source>
        <dbReference type="Pfam" id="PF04039"/>
    </source>
</evidence>
<feature type="transmembrane region" description="Helical" evidence="8">
    <location>
        <begin position="279"/>
        <end position="300"/>
    </location>
</feature>
<name>A0A1V2ZZW8_9GAMM</name>